<dbReference type="InterPro" id="IPR027463">
    <property type="entry name" value="AcrB_DN_DC_subdom"/>
</dbReference>
<evidence type="ECO:0000256" key="1">
    <source>
        <dbReference type="SAM" id="Phobius"/>
    </source>
</evidence>
<accession>A0A0F8YRW0</accession>
<dbReference type="Gene3D" id="3.30.70.1320">
    <property type="entry name" value="Multidrug efflux transporter AcrB pore domain like"/>
    <property type="match status" value="1"/>
</dbReference>
<dbReference type="GO" id="GO:0042910">
    <property type="term" value="F:xenobiotic transmembrane transporter activity"/>
    <property type="evidence" value="ECO:0007669"/>
    <property type="project" value="TreeGrafter"/>
</dbReference>
<reference evidence="2" key="1">
    <citation type="journal article" date="2015" name="Nature">
        <title>Complex archaea that bridge the gap between prokaryotes and eukaryotes.</title>
        <authorList>
            <person name="Spang A."/>
            <person name="Saw J.H."/>
            <person name="Jorgensen S.L."/>
            <person name="Zaremba-Niedzwiedzka K."/>
            <person name="Martijn J."/>
            <person name="Lind A.E."/>
            <person name="van Eijk R."/>
            <person name="Schleper C."/>
            <person name="Guy L."/>
            <person name="Ettema T.J."/>
        </authorList>
    </citation>
    <scope>NUCLEOTIDE SEQUENCE</scope>
</reference>
<evidence type="ECO:0000313" key="2">
    <source>
        <dbReference type="EMBL" id="KKK84163.1"/>
    </source>
</evidence>
<organism evidence="2">
    <name type="scientific">marine sediment metagenome</name>
    <dbReference type="NCBI Taxonomy" id="412755"/>
    <lineage>
        <taxon>unclassified sequences</taxon>
        <taxon>metagenomes</taxon>
        <taxon>ecological metagenomes</taxon>
    </lineage>
</organism>
<proteinExistence type="predicted"/>
<dbReference type="InterPro" id="IPR001036">
    <property type="entry name" value="Acrflvin-R"/>
</dbReference>
<dbReference type="SUPFAM" id="SSF82714">
    <property type="entry name" value="Multidrug efflux transporter AcrB TolC docking domain, DN and DC subdomains"/>
    <property type="match status" value="1"/>
</dbReference>
<sequence>MLGSIFRKSTGFILLIVILCSAGGLLVTQLPIQLYPQTRRPRVRAFIFHTGISAIDFSNDYAQDIESQLLSIDGVDIVEVEYENDRSDFTLTFDWKVDSEKAKSDVESKMNSIMDMLPPEYGDSYFVHFFSGENAGYLVMGVTSESSSPEEIYRALKTAVQPRLSRVEDVESIEMFKVEELKAEVVLRQMDMLANGLTIDMIEEALLGGYRPESVGKLEDGNTTYSVRFLRGVESVYDIGSIVVARKGNVSIELQDVADIKIKYALPDRAFVMDGA</sequence>
<name>A0A0F8YRW0_9ZZZZ</name>
<dbReference type="Gene3D" id="3.30.70.1430">
    <property type="entry name" value="Multidrug efflux transporter AcrB pore domain"/>
    <property type="match status" value="1"/>
</dbReference>
<dbReference type="Pfam" id="PF00873">
    <property type="entry name" value="ACR_tran"/>
    <property type="match status" value="1"/>
</dbReference>
<dbReference type="Gene3D" id="1.20.1640.10">
    <property type="entry name" value="Multidrug efflux transporter AcrB transmembrane domain"/>
    <property type="match status" value="1"/>
</dbReference>
<evidence type="ECO:0008006" key="3">
    <source>
        <dbReference type="Google" id="ProtNLM"/>
    </source>
</evidence>
<keyword evidence="1" id="KW-0812">Transmembrane</keyword>
<dbReference type="AlphaFoldDB" id="A0A0F8YRW0"/>
<keyword evidence="1" id="KW-1133">Transmembrane helix</keyword>
<keyword evidence="1" id="KW-0472">Membrane</keyword>
<dbReference type="PANTHER" id="PTHR32063">
    <property type="match status" value="1"/>
</dbReference>
<feature type="transmembrane region" description="Helical" evidence="1">
    <location>
        <begin position="12"/>
        <end position="32"/>
    </location>
</feature>
<dbReference type="Gene3D" id="3.30.2090.10">
    <property type="entry name" value="Multidrug efflux transporter AcrB TolC docking domain, DN and DC subdomains"/>
    <property type="match status" value="1"/>
</dbReference>
<dbReference type="SUPFAM" id="SSF82693">
    <property type="entry name" value="Multidrug efflux transporter AcrB pore domain, PN1, PN2, PC1 and PC2 subdomains"/>
    <property type="match status" value="1"/>
</dbReference>
<protein>
    <recommendedName>
        <fullName evidence="3">Acriflavin resistance protein</fullName>
    </recommendedName>
</protein>
<dbReference type="GO" id="GO:0005886">
    <property type="term" value="C:plasma membrane"/>
    <property type="evidence" value="ECO:0007669"/>
    <property type="project" value="TreeGrafter"/>
</dbReference>
<feature type="non-terminal residue" evidence="2">
    <location>
        <position position="276"/>
    </location>
</feature>
<gene>
    <name evidence="2" type="ORF">LCGC14_2786130</name>
</gene>
<dbReference type="PANTHER" id="PTHR32063:SF0">
    <property type="entry name" value="SWARMING MOTILITY PROTEIN SWRC"/>
    <property type="match status" value="1"/>
</dbReference>
<comment type="caution">
    <text evidence="2">The sequence shown here is derived from an EMBL/GenBank/DDBJ whole genome shotgun (WGS) entry which is preliminary data.</text>
</comment>
<dbReference type="EMBL" id="LAZR01051897">
    <property type="protein sequence ID" value="KKK84163.1"/>
    <property type="molecule type" value="Genomic_DNA"/>
</dbReference>